<dbReference type="Proteomes" id="UP001638806">
    <property type="component" value="Unassembled WGS sequence"/>
</dbReference>
<proteinExistence type="predicted"/>
<gene>
    <name evidence="1" type="ORF">ACCO45_007173</name>
</gene>
<comment type="caution">
    <text evidence="1">The sequence shown here is derived from an EMBL/GenBank/DDBJ whole genome shotgun (WGS) entry which is preliminary data.</text>
</comment>
<evidence type="ECO:0000313" key="2">
    <source>
        <dbReference type="Proteomes" id="UP001638806"/>
    </source>
</evidence>
<dbReference type="EMBL" id="JBGNUJ010000006">
    <property type="protein sequence ID" value="KAL3959011.1"/>
    <property type="molecule type" value="Genomic_DNA"/>
</dbReference>
<organism evidence="1 2">
    <name type="scientific">Purpureocillium lilacinum</name>
    <name type="common">Paecilomyces lilacinus</name>
    <dbReference type="NCBI Taxonomy" id="33203"/>
    <lineage>
        <taxon>Eukaryota</taxon>
        <taxon>Fungi</taxon>
        <taxon>Dikarya</taxon>
        <taxon>Ascomycota</taxon>
        <taxon>Pezizomycotina</taxon>
        <taxon>Sordariomycetes</taxon>
        <taxon>Hypocreomycetidae</taxon>
        <taxon>Hypocreales</taxon>
        <taxon>Ophiocordycipitaceae</taxon>
        <taxon>Purpureocillium</taxon>
    </lineage>
</organism>
<protein>
    <submittedName>
        <fullName evidence="1">Uncharacterized protein</fullName>
    </submittedName>
</protein>
<keyword evidence="2" id="KW-1185">Reference proteome</keyword>
<evidence type="ECO:0000313" key="1">
    <source>
        <dbReference type="EMBL" id="KAL3959011.1"/>
    </source>
</evidence>
<reference evidence="1" key="1">
    <citation type="submission" date="2024-12" db="EMBL/GenBank/DDBJ databases">
        <title>Comparative genomics and development of molecular markers within Purpureocillium lilacinum and among Purpureocillium species.</title>
        <authorList>
            <person name="Yeh Z.-Y."/>
            <person name="Ni N.-T."/>
            <person name="Lo P.-H."/>
            <person name="Mushyakhwo K."/>
            <person name="Lin C.-F."/>
            <person name="Nai Y.-S."/>
        </authorList>
    </citation>
    <scope>NUCLEOTIDE SEQUENCE</scope>
    <source>
        <strain evidence="1">NCHU-NPUST-175</strain>
    </source>
</reference>
<accession>A0ACC4DRL5</accession>
<sequence>MLQTSPTWLALSCSCIKTKGLSSSSFTSLLSLSKIDQQPDLTKSNNAQPRTPPTIDHRRGNYVNQTKPPTNATMGGSYKVHIHQASSRGHSVGSSSHSSSAAASSSAASTRQSTSSGTRRVYSANGYTSNVVGSSNGALVMNHNQTGYVANSPSPGYGGAYYTR</sequence>
<name>A0ACC4DRL5_PURLI</name>